<protein>
    <submittedName>
        <fullName evidence="8">Single cache domain-containing protein</fullName>
    </submittedName>
</protein>
<keyword evidence="2" id="KW-1003">Cell membrane</keyword>
<feature type="domain" description="Single cache" evidence="7">
    <location>
        <begin position="78"/>
        <end position="178"/>
    </location>
</feature>
<evidence type="ECO:0000256" key="2">
    <source>
        <dbReference type="ARBA" id="ARBA00022475"/>
    </source>
</evidence>
<feature type="domain" description="Single cache" evidence="7">
    <location>
        <begin position="309"/>
        <end position="411"/>
    </location>
</feature>
<dbReference type="InterPro" id="IPR033463">
    <property type="entry name" value="sCache_3"/>
</dbReference>
<feature type="transmembrane region" description="Helical" evidence="6">
    <location>
        <begin position="237"/>
        <end position="255"/>
    </location>
</feature>
<dbReference type="SUPFAM" id="SSF103190">
    <property type="entry name" value="Sensory domain-like"/>
    <property type="match status" value="2"/>
</dbReference>
<evidence type="ECO:0000256" key="3">
    <source>
        <dbReference type="ARBA" id="ARBA00022692"/>
    </source>
</evidence>
<evidence type="ECO:0000256" key="4">
    <source>
        <dbReference type="ARBA" id="ARBA00022989"/>
    </source>
</evidence>
<evidence type="ECO:0000256" key="6">
    <source>
        <dbReference type="SAM" id="Phobius"/>
    </source>
</evidence>
<comment type="caution">
    <text evidence="8">The sequence shown here is derived from an EMBL/GenBank/DDBJ whole genome shotgun (WGS) entry which is preliminary data.</text>
</comment>
<reference evidence="8 9" key="1">
    <citation type="submission" date="2017-09" db="EMBL/GenBank/DDBJ databases">
        <title>Evaluation of Pacific Biosciences Sequencing Technology to Finishing C. thermocellum Genome Sequences.</title>
        <authorList>
            <person name="Brown S."/>
        </authorList>
    </citation>
    <scope>NUCLEOTIDE SEQUENCE [LARGE SCALE GENOMIC DNA]</scope>
    <source>
        <strain evidence="8 9">AD2</strain>
    </source>
</reference>
<accession>A0AB36TFA4</accession>
<dbReference type="GO" id="GO:0005886">
    <property type="term" value="C:plasma membrane"/>
    <property type="evidence" value="ECO:0007669"/>
    <property type="project" value="UniProtKB-SubCell"/>
</dbReference>
<proteinExistence type="predicted"/>
<evidence type="ECO:0000256" key="5">
    <source>
        <dbReference type="ARBA" id="ARBA00023136"/>
    </source>
</evidence>
<dbReference type="RefSeq" id="WP_003521725.1">
    <property type="nucleotide sequence ID" value="NZ_CP013828.1"/>
</dbReference>
<keyword evidence="3 6" id="KW-0812">Transmembrane</keyword>
<dbReference type="Proteomes" id="UP000223596">
    <property type="component" value="Unassembled WGS sequence"/>
</dbReference>
<dbReference type="InterPro" id="IPR029151">
    <property type="entry name" value="Sensor-like_sf"/>
</dbReference>
<feature type="transmembrane region" description="Helical" evidence="6">
    <location>
        <begin position="184"/>
        <end position="209"/>
    </location>
</feature>
<evidence type="ECO:0000313" key="9">
    <source>
        <dbReference type="Proteomes" id="UP000223596"/>
    </source>
</evidence>
<dbReference type="EMBL" id="PDBW01000001">
    <property type="protein sequence ID" value="PFH01890.1"/>
    <property type="molecule type" value="Genomic_DNA"/>
</dbReference>
<keyword evidence="4 6" id="KW-1133">Transmembrane helix</keyword>
<name>A0AB36TFA4_ACETH</name>
<dbReference type="AlphaFoldDB" id="A0AB36TFA4"/>
<evidence type="ECO:0000259" key="7">
    <source>
        <dbReference type="Pfam" id="PF17202"/>
    </source>
</evidence>
<dbReference type="Gene3D" id="3.30.450.20">
    <property type="entry name" value="PAS domain"/>
    <property type="match status" value="1"/>
</dbReference>
<feature type="transmembrane region" description="Helical" evidence="6">
    <location>
        <begin position="12"/>
        <end position="30"/>
    </location>
</feature>
<sequence length="460" mass="50728">MKKKVMLKQKLLRVSIILIALFTTAIFFVTNMKVTNLVEKSIAAKLDNISSLGLDIIETKYSGDWNVKGGRLYKGENLINNDSLILDAIKEKTGAIATVFLGDEKIATSELDSDGIRPIGGKASSEVVESVLQKGVVYTGTENILGETYAVKYVPLKDRSGEVLGMWFVGMPKSNIGSKDSQILIMRISIVVISVLCGILGCALLMLYVKKFLNDIDTHKVSFLESNSSGNKTQRKVVMLSLFLIGTFFLIWFTVQGFTIGNVVNNLEDSNIKDRLNACSQLGEMLINEMHKGEWTIKFNKLYKGSLLLNDDTSIAEKISSDTGLLSTVFMMDTRIATNISKDDGTKPIGAKAASEIVETVLKQGKEYIGEITVADKKCIEKYVPIKDSTGQTIGMWSIGIERKVTARQIRDLRKAISQISLLAILVSLGAFLFLSVRFVSDIRNYNVCLSTKVSEESSY</sequence>
<evidence type="ECO:0000256" key="1">
    <source>
        <dbReference type="ARBA" id="ARBA00004651"/>
    </source>
</evidence>
<comment type="subcellular location">
    <subcellularLocation>
        <location evidence="1">Cell membrane</location>
        <topology evidence="1">Multi-pass membrane protein</topology>
    </subcellularLocation>
</comment>
<organism evidence="8 9">
    <name type="scientific">Acetivibrio thermocellus AD2</name>
    <dbReference type="NCBI Taxonomy" id="1138384"/>
    <lineage>
        <taxon>Bacteria</taxon>
        <taxon>Bacillati</taxon>
        <taxon>Bacillota</taxon>
        <taxon>Clostridia</taxon>
        <taxon>Eubacteriales</taxon>
        <taxon>Oscillospiraceae</taxon>
        <taxon>Acetivibrio</taxon>
    </lineage>
</organism>
<keyword evidence="5 6" id="KW-0472">Membrane</keyword>
<evidence type="ECO:0000313" key="8">
    <source>
        <dbReference type="EMBL" id="PFH01890.1"/>
    </source>
</evidence>
<gene>
    <name evidence="8" type="ORF">M972_11634</name>
</gene>
<dbReference type="Pfam" id="PF17202">
    <property type="entry name" value="sCache_3_3"/>
    <property type="match status" value="2"/>
</dbReference>
<feature type="transmembrane region" description="Helical" evidence="6">
    <location>
        <begin position="416"/>
        <end position="437"/>
    </location>
</feature>